<name>A0A4D7QNT4_9HYPH</name>
<dbReference type="PANTHER" id="PTHR12526:SF638">
    <property type="entry name" value="SPORE COAT PROTEIN SA"/>
    <property type="match status" value="1"/>
</dbReference>
<accession>A0A4D7QNT4</accession>
<feature type="domain" description="Glycosyltransferase subfamily 4-like N-terminal" evidence="1">
    <location>
        <begin position="13"/>
        <end position="139"/>
    </location>
</feature>
<dbReference type="OrthoDB" id="9790710at2"/>
<dbReference type="SUPFAM" id="SSF53756">
    <property type="entry name" value="UDP-Glycosyltransferase/glycogen phosphorylase"/>
    <property type="match status" value="1"/>
</dbReference>
<sequence length="385" mass="39586">MGRPVTQARPTIICVINEDWFFVSHFLPWAIRAKREGFDVVVLTRMAEAARRIAEAGIAVVPASAARRGVVPTGLLAAAGQLKALVKAHQPAIVHAFGIHGMSIAALARLRGASFPLVCSITGLGYLATGRSFVRRALVRALGFGLRLVLDRAGTVWLAENDADGARLGLVAAASQGRHVQLGGAGVDLVDFPAQPMPAGPGLKLLLVARMVRSKGIDLAVAAVRQGRSVGGDVSLTLVGAPDGDNPGAYSRAELETFAAEPGVCWLGAQGDIAALHAAHHAFILPSRGGEGLPKALLEASASARPSIVSDVPGCRDAVVDGETGFIVPAGDVAALAEAIAKLAHADRAAMGAAARLLVEAGSDLEAVSASVIAVYRRLLARPKG</sequence>
<organism evidence="2 3">
    <name type="scientific">Phreatobacter aquaticus</name>
    <dbReference type="NCBI Taxonomy" id="2570229"/>
    <lineage>
        <taxon>Bacteria</taxon>
        <taxon>Pseudomonadati</taxon>
        <taxon>Pseudomonadota</taxon>
        <taxon>Alphaproteobacteria</taxon>
        <taxon>Hyphomicrobiales</taxon>
        <taxon>Phreatobacteraceae</taxon>
        <taxon>Phreatobacter</taxon>
    </lineage>
</organism>
<dbReference type="EMBL" id="CP039865">
    <property type="protein sequence ID" value="QCK88151.1"/>
    <property type="molecule type" value="Genomic_DNA"/>
</dbReference>
<dbReference type="Pfam" id="PF13692">
    <property type="entry name" value="Glyco_trans_1_4"/>
    <property type="match status" value="1"/>
</dbReference>
<dbReference type="Pfam" id="PF13477">
    <property type="entry name" value="Glyco_trans_4_2"/>
    <property type="match status" value="1"/>
</dbReference>
<keyword evidence="3" id="KW-1185">Reference proteome</keyword>
<dbReference type="GO" id="GO:0016757">
    <property type="term" value="F:glycosyltransferase activity"/>
    <property type="evidence" value="ECO:0007669"/>
    <property type="project" value="TreeGrafter"/>
</dbReference>
<keyword evidence="2" id="KW-0808">Transferase</keyword>
<gene>
    <name evidence="2" type="ORF">E8L99_21505</name>
</gene>
<evidence type="ECO:0000313" key="3">
    <source>
        <dbReference type="Proteomes" id="UP000298588"/>
    </source>
</evidence>
<dbReference type="InterPro" id="IPR028098">
    <property type="entry name" value="Glyco_trans_4-like_N"/>
</dbReference>
<evidence type="ECO:0000259" key="1">
    <source>
        <dbReference type="Pfam" id="PF13477"/>
    </source>
</evidence>
<dbReference type="PANTHER" id="PTHR12526">
    <property type="entry name" value="GLYCOSYLTRANSFERASE"/>
    <property type="match status" value="1"/>
</dbReference>
<dbReference type="Proteomes" id="UP000298588">
    <property type="component" value="Chromosome"/>
</dbReference>
<dbReference type="Gene3D" id="3.40.50.2000">
    <property type="entry name" value="Glycogen Phosphorylase B"/>
    <property type="match status" value="2"/>
</dbReference>
<reference evidence="2 3" key="1">
    <citation type="submission" date="2019-04" db="EMBL/GenBank/DDBJ databases">
        <title>Phreatobacter aquaticus sp. nov.</title>
        <authorList>
            <person name="Choi A."/>
            <person name="Baek K."/>
        </authorList>
    </citation>
    <scope>NUCLEOTIDE SEQUENCE [LARGE SCALE GENOMIC DNA]</scope>
    <source>
        <strain evidence="2 3">NMCR1094</strain>
    </source>
</reference>
<dbReference type="AlphaFoldDB" id="A0A4D7QNT4"/>
<evidence type="ECO:0000313" key="2">
    <source>
        <dbReference type="EMBL" id="QCK88151.1"/>
    </source>
</evidence>
<dbReference type="KEGG" id="paqt:E8L99_21505"/>
<proteinExistence type="predicted"/>
<protein>
    <submittedName>
        <fullName evidence="2">Glycosyltransferase family 4 protein</fullName>
    </submittedName>
</protein>